<dbReference type="AlphaFoldDB" id="A0A4U1ISV8"/>
<dbReference type="InterPro" id="IPR052705">
    <property type="entry name" value="Gliding_Motility_GTPase"/>
</dbReference>
<dbReference type="PANTHER" id="PTHR42708:SF1">
    <property type="entry name" value="GLIDING MOTILITY PROTEIN MGLA"/>
    <property type="match status" value="1"/>
</dbReference>
<sequence>MQLDFASREISIKLVYYGPALSGKTTNLVALHSRAGADARGRLMTLETQDDRTLFFDLLPLTFRSKDGDVSLRIKLFTVPGQPIHAATRRLVLQGADGVALIADSRISETQRNADAFLDLRQNLRDNGIEISKMPLVIQFNKRDLPDIRSDEELARLASRGKEPVFRAVATRGIGVVETFVCLLWSTWRSLDQSHQLSRKLSIDGDDLVSTAAQQLGVTTPFRELIAARMGGRMAGAAPGGAP</sequence>
<protein>
    <submittedName>
        <fullName evidence="1">Gliding motility protein</fullName>
    </submittedName>
</protein>
<keyword evidence="2" id="KW-1185">Reference proteome</keyword>
<dbReference type="InterPro" id="IPR027417">
    <property type="entry name" value="P-loop_NTPase"/>
</dbReference>
<proteinExistence type="predicted"/>
<accession>A0A4U1ISV8</accession>
<dbReference type="RefSeq" id="WP_136935321.1">
    <property type="nucleotide sequence ID" value="NZ_SSMQ01000084.1"/>
</dbReference>
<reference evidence="1 2" key="1">
    <citation type="submission" date="2019-04" db="EMBL/GenBank/DDBJ databases">
        <authorList>
            <person name="Li Y."/>
            <person name="Wang J."/>
        </authorList>
    </citation>
    <scope>NUCLEOTIDE SEQUENCE [LARGE SCALE GENOMIC DNA]</scope>
    <source>
        <strain evidence="1 2">DSM 14668</strain>
    </source>
</reference>
<dbReference type="SUPFAM" id="SSF52540">
    <property type="entry name" value="P-loop containing nucleoside triphosphate hydrolases"/>
    <property type="match status" value="1"/>
</dbReference>
<comment type="caution">
    <text evidence="1">The sequence shown here is derived from an EMBL/GenBank/DDBJ whole genome shotgun (WGS) entry which is preliminary data.</text>
</comment>
<dbReference type="EMBL" id="SSMQ01000084">
    <property type="protein sequence ID" value="TKC97048.1"/>
    <property type="molecule type" value="Genomic_DNA"/>
</dbReference>
<gene>
    <name evidence="1" type="ORF">E8A74_44910</name>
</gene>
<dbReference type="CDD" id="cd00882">
    <property type="entry name" value="Ras_like_GTPase"/>
    <property type="match status" value="1"/>
</dbReference>
<dbReference type="Gene3D" id="3.40.50.300">
    <property type="entry name" value="P-loop containing nucleotide triphosphate hydrolases"/>
    <property type="match status" value="1"/>
</dbReference>
<name>A0A4U1ISV8_9BACT</name>
<organism evidence="1 2">
    <name type="scientific">Polyangium fumosum</name>
    <dbReference type="NCBI Taxonomy" id="889272"/>
    <lineage>
        <taxon>Bacteria</taxon>
        <taxon>Pseudomonadati</taxon>
        <taxon>Myxococcota</taxon>
        <taxon>Polyangia</taxon>
        <taxon>Polyangiales</taxon>
        <taxon>Polyangiaceae</taxon>
        <taxon>Polyangium</taxon>
    </lineage>
</organism>
<dbReference type="OrthoDB" id="9779858at2"/>
<dbReference type="Proteomes" id="UP000309215">
    <property type="component" value="Unassembled WGS sequence"/>
</dbReference>
<evidence type="ECO:0000313" key="1">
    <source>
        <dbReference type="EMBL" id="TKC97048.1"/>
    </source>
</evidence>
<dbReference type="PANTHER" id="PTHR42708">
    <property type="entry name" value="ATP/GTP-BINDING PROTEIN-RELATED"/>
    <property type="match status" value="1"/>
</dbReference>
<evidence type="ECO:0000313" key="2">
    <source>
        <dbReference type="Proteomes" id="UP000309215"/>
    </source>
</evidence>